<evidence type="ECO:0000313" key="1">
    <source>
        <dbReference type="EMBL" id="QWK91440.1"/>
    </source>
</evidence>
<sequence length="115" mass="11838">MTVPHPMPRLFLVVLLGFATLAGGFAHTAPRADAGWQAVLLAVGEVARICGEDEARATPRCEACRLMSAAVLPPSGGAVQAVDWQLVGTVQGQGEALGLAARRPGMASARAPPRV</sequence>
<gene>
    <name evidence="1" type="ORF">KM031_06040</name>
</gene>
<organism evidence="1 2">
    <name type="scientific">Gemmobacter fulvus</name>
    <dbReference type="NCBI Taxonomy" id="2840474"/>
    <lineage>
        <taxon>Bacteria</taxon>
        <taxon>Pseudomonadati</taxon>
        <taxon>Pseudomonadota</taxon>
        <taxon>Alphaproteobacteria</taxon>
        <taxon>Rhodobacterales</taxon>
        <taxon>Paracoccaceae</taxon>
        <taxon>Gemmobacter</taxon>
    </lineage>
</organism>
<proteinExistence type="predicted"/>
<dbReference type="RefSeq" id="WP_215503631.1">
    <property type="nucleotide sequence ID" value="NZ_CP076361.1"/>
</dbReference>
<protein>
    <recommendedName>
        <fullName evidence="3">DUF2946 domain-containing protein</fullName>
    </recommendedName>
</protein>
<evidence type="ECO:0000313" key="2">
    <source>
        <dbReference type="Proteomes" id="UP000679352"/>
    </source>
</evidence>
<accession>A0A975P8E1</accession>
<keyword evidence="2" id="KW-1185">Reference proteome</keyword>
<evidence type="ECO:0008006" key="3">
    <source>
        <dbReference type="Google" id="ProtNLM"/>
    </source>
</evidence>
<dbReference type="Proteomes" id="UP000679352">
    <property type="component" value="Chromosome"/>
</dbReference>
<reference evidence="1" key="1">
    <citation type="submission" date="2021-06" db="EMBL/GenBank/DDBJ databases">
        <title>Direct submission.</title>
        <authorList>
            <person name="Lee C.-S."/>
            <person name="Jin L."/>
        </authorList>
    </citation>
    <scope>NUCLEOTIDE SEQUENCE</scope>
    <source>
        <strain evidence="1">Con5</strain>
    </source>
</reference>
<name>A0A975P8E1_9RHOB</name>
<dbReference type="EMBL" id="CP076361">
    <property type="protein sequence ID" value="QWK91440.1"/>
    <property type="molecule type" value="Genomic_DNA"/>
</dbReference>
<dbReference type="AlphaFoldDB" id="A0A975P8E1"/>
<dbReference type="KEGG" id="gfu:KM031_06040"/>